<dbReference type="Gene3D" id="3.60.21.10">
    <property type="match status" value="1"/>
</dbReference>
<organism evidence="5 6">
    <name type="scientific">Parendozoicomonas haliclonae</name>
    <dbReference type="NCBI Taxonomy" id="1960125"/>
    <lineage>
        <taxon>Bacteria</taxon>
        <taxon>Pseudomonadati</taxon>
        <taxon>Pseudomonadota</taxon>
        <taxon>Gammaproteobacteria</taxon>
        <taxon>Oceanospirillales</taxon>
        <taxon>Endozoicomonadaceae</taxon>
        <taxon>Parendozoicomonas</taxon>
    </lineage>
</organism>
<feature type="signal peptide" evidence="3">
    <location>
        <begin position="1"/>
        <end position="22"/>
    </location>
</feature>
<protein>
    <submittedName>
        <fullName evidence="5">Calcineurin-like phosphoesterase</fullName>
    </submittedName>
</protein>
<proteinExistence type="predicted"/>
<evidence type="ECO:0000313" key="5">
    <source>
        <dbReference type="EMBL" id="SMA49408.1"/>
    </source>
</evidence>
<reference evidence="5 6" key="1">
    <citation type="submission" date="2017-03" db="EMBL/GenBank/DDBJ databases">
        <authorList>
            <person name="Afonso C.L."/>
            <person name="Miller P.J."/>
            <person name="Scott M.A."/>
            <person name="Spackman E."/>
            <person name="Goraichik I."/>
            <person name="Dimitrov K.M."/>
            <person name="Suarez D.L."/>
            <person name="Swayne D.E."/>
        </authorList>
    </citation>
    <scope>NUCLEOTIDE SEQUENCE [LARGE SCALE GENOMIC DNA]</scope>
    <source>
        <strain evidence="5">SB41UT1</strain>
    </source>
</reference>
<dbReference type="OrthoDB" id="9809781at2"/>
<feature type="domain" description="Calcineurin-like phosphoesterase" evidence="4">
    <location>
        <begin position="26"/>
        <end position="251"/>
    </location>
</feature>
<dbReference type="PANTHER" id="PTHR10161:SF14">
    <property type="entry name" value="TARTRATE-RESISTANT ACID PHOSPHATASE TYPE 5"/>
    <property type="match status" value="1"/>
</dbReference>
<name>A0A1X7AME7_9GAMM</name>
<keyword evidence="1 3" id="KW-0732">Signal</keyword>
<keyword evidence="6" id="KW-1185">Reference proteome</keyword>
<dbReference type="EMBL" id="FWPT01000007">
    <property type="protein sequence ID" value="SMA49408.1"/>
    <property type="molecule type" value="Genomic_DNA"/>
</dbReference>
<dbReference type="Pfam" id="PF00149">
    <property type="entry name" value="Metallophos"/>
    <property type="match status" value="1"/>
</dbReference>
<dbReference type="Proteomes" id="UP000196573">
    <property type="component" value="Unassembled WGS sequence"/>
</dbReference>
<dbReference type="AlphaFoldDB" id="A0A1X7AME7"/>
<dbReference type="InterPro" id="IPR051558">
    <property type="entry name" value="Metallophosphoesterase_PAP"/>
</dbReference>
<evidence type="ECO:0000256" key="3">
    <source>
        <dbReference type="SAM" id="SignalP"/>
    </source>
</evidence>
<feature type="chain" id="PRO_5010889697" evidence="3">
    <location>
        <begin position="23"/>
        <end position="332"/>
    </location>
</feature>
<dbReference type="SUPFAM" id="SSF56300">
    <property type="entry name" value="Metallo-dependent phosphatases"/>
    <property type="match status" value="1"/>
</dbReference>
<dbReference type="InterPro" id="IPR004843">
    <property type="entry name" value="Calcineurin-like_PHP"/>
</dbReference>
<sequence>MKTLIPLLFSCLSLIISQTVRAESLTFIAVGDTGTGKSGQYRVAEAIASVCASRDCQFAIGLGDNIYENGAESSDDSEFIDKFEMPYIDLDFPFYMALGNHDNSHFDTGDGLNNFKGDFQVDYHYRDDRISDKWKMPARYYHFAMPENSEQPLADFLALDSNPIAGGLDWDYKFWRSRYTKEHRRWIRDTLKASKGQWKIAFSHHPYVSNGRHGNAGIYDGLAGQGKTWKKLTEDKLCGKIDLLITGHDHDLQWLAPKSGCDKTSFIVSGAGAKTRGLTNPHRNEAWYQAGDVLGFFVITLNQETLTGEAFVVNPDTGEATKTFTKTLTKQS</sequence>
<dbReference type="RefSeq" id="WP_087111727.1">
    <property type="nucleotide sequence ID" value="NZ_CBCSCN010000007.1"/>
</dbReference>
<evidence type="ECO:0000256" key="2">
    <source>
        <dbReference type="ARBA" id="ARBA00022801"/>
    </source>
</evidence>
<evidence type="ECO:0000259" key="4">
    <source>
        <dbReference type="Pfam" id="PF00149"/>
    </source>
</evidence>
<gene>
    <name evidence="5" type="ORF">EHSB41UT_03243</name>
</gene>
<evidence type="ECO:0000256" key="1">
    <source>
        <dbReference type="ARBA" id="ARBA00022729"/>
    </source>
</evidence>
<evidence type="ECO:0000313" key="6">
    <source>
        <dbReference type="Proteomes" id="UP000196573"/>
    </source>
</evidence>
<keyword evidence="2" id="KW-0378">Hydrolase</keyword>
<accession>A0A1X7AME7</accession>
<dbReference type="GO" id="GO:0016787">
    <property type="term" value="F:hydrolase activity"/>
    <property type="evidence" value="ECO:0007669"/>
    <property type="project" value="UniProtKB-KW"/>
</dbReference>
<dbReference type="InterPro" id="IPR029052">
    <property type="entry name" value="Metallo-depent_PP-like"/>
</dbReference>
<dbReference type="PANTHER" id="PTHR10161">
    <property type="entry name" value="TARTRATE-RESISTANT ACID PHOSPHATASE TYPE 5"/>
    <property type="match status" value="1"/>
</dbReference>